<dbReference type="CDD" id="cd07383">
    <property type="entry name" value="MPP_Dcr2"/>
    <property type="match status" value="1"/>
</dbReference>
<dbReference type="Gene3D" id="3.60.21.10">
    <property type="match status" value="1"/>
</dbReference>
<dbReference type="AlphaFoldDB" id="A0A7U2FF80"/>
<proteinExistence type="predicted"/>
<dbReference type="PANTHER" id="PTHR32440">
    <property type="entry name" value="PHOSPHATASE DCR2-RELATED-RELATED"/>
    <property type="match status" value="1"/>
</dbReference>
<dbReference type="GO" id="GO:0016787">
    <property type="term" value="F:hydrolase activity"/>
    <property type="evidence" value="ECO:0007669"/>
    <property type="project" value="InterPro"/>
</dbReference>
<dbReference type="InterPro" id="IPR004843">
    <property type="entry name" value="Calcineurin-like_PHP"/>
</dbReference>
<dbReference type="PANTHER" id="PTHR32440:SF0">
    <property type="entry name" value="PHOSPHATASE DCR2-RELATED"/>
    <property type="match status" value="1"/>
</dbReference>
<accession>A0A7U2FF80</accession>
<reference evidence="3" key="1">
    <citation type="journal article" date="2021" name="BMC Genomics">
        <title>Chromosome-level genome assembly and manually-curated proteome of model necrotroph Parastagonospora nodorum Sn15 reveals a genome-wide trove of candidate effector homologs, and redundancy of virulence-related functions within an accessory chromosome.</title>
        <authorList>
            <person name="Bertazzoni S."/>
            <person name="Jones D.A.B."/>
            <person name="Phan H.T."/>
            <person name="Tan K.-C."/>
            <person name="Hane J.K."/>
        </authorList>
    </citation>
    <scope>NUCLEOTIDE SEQUENCE [LARGE SCALE GENOMIC DNA]</scope>
    <source>
        <strain evidence="3">SN15 / ATCC MYA-4574 / FGSC 10173)</strain>
    </source>
</reference>
<dbReference type="VEuPathDB" id="FungiDB:JI435_128900"/>
<feature type="domain" description="Calcineurin-like phosphoesterase" evidence="1">
    <location>
        <begin position="172"/>
        <end position="426"/>
    </location>
</feature>
<name>A0A7U2FF80_PHANO</name>
<evidence type="ECO:0000313" key="3">
    <source>
        <dbReference type="Proteomes" id="UP000663193"/>
    </source>
</evidence>
<dbReference type="SUPFAM" id="SSF56300">
    <property type="entry name" value="Metallo-dependent phosphatases"/>
    <property type="match status" value="1"/>
</dbReference>
<keyword evidence="3" id="KW-1185">Reference proteome</keyword>
<dbReference type="InterPro" id="IPR029052">
    <property type="entry name" value="Metallo-depent_PP-like"/>
</dbReference>
<evidence type="ECO:0000313" key="2">
    <source>
        <dbReference type="EMBL" id="QRD04157.1"/>
    </source>
</evidence>
<evidence type="ECO:0000259" key="1">
    <source>
        <dbReference type="Pfam" id="PF00149"/>
    </source>
</evidence>
<organism evidence="2 3">
    <name type="scientific">Phaeosphaeria nodorum (strain SN15 / ATCC MYA-4574 / FGSC 10173)</name>
    <name type="common">Glume blotch fungus</name>
    <name type="synonym">Parastagonospora nodorum</name>
    <dbReference type="NCBI Taxonomy" id="321614"/>
    <lineage>
        <taxon>Eukaryota</taxon>
        <taxon>Fungi</taxon>
        <taxon>Dikarya</taxon>
        <taxon>Ascomycota</taxon>
        <taxon>Pezizomycotina</taxon>
        <taxon>Dothideomycetes</taxon>
        <taxon>Pleosporomycetidae</taxon>
        <taxon>Pleosporales</taxon>
        <taxon>Pleosporineae</taxon>
        <taxon>Phaeosphaeriaceae</taxon>
        <taxon>Parastagonospora</taxon>
    </lineage>
</organism>
<gene>
    <name evidence="2" type="ORF">JI435_128900</name>
</gene>
<dbReference type="EMBL" id="CP069038">
    <property type="protein sequence ID" value="QRD04157.1"/>
    <property type="molecule type" value="Genomic_DNA"/>
</dbReference>
<sequence length="524" mass="59222">MAPSSPDSTAVVTDLALRIFSPSVPLYTCDFDPRIWHRIDKELYLHEAQQKAYLYVALANEDKLTAEDKVVTDIRISELPPPSNSTELWESRTCGIWVRISKFSDDVGQAVTGVDVLFGTDAVDPRPQWDLTQSSLQLDYQPEIPVARLSVRHGRAIRNIREALRVNKDGTFKILQISDAHMVTGVGICNDAIDAHGKNLPESQADSRTVDFINQIVAAEKPDLVMLPGDLLHHDIPDSQTALFKLLAPLIQHKIPYAMVFGNHDCEGDYALSREEQMAIIETLPYSLSEAGPEQVDGVGNFYLQVLSFDPSERPVLTLFFLDSHSAIGESSSKPDYKPIQPSQIVWYEKTSEALRHERVKDAKDDNFHLSFVVQHIPIPEFADKNLVIRSGHRREPTECPSRDFSFYDALVRQNASAIICGHDHVNNFCAQLQQWPQQDGTKIPSHLWLIHGGGSGFGGYCSYGQTRYYRQMRVFELNVRNKDLRTWMREEYKSHRVDELVLVQNGAAIDPSEDDERTSYITS</sequence>
<protein>
    <recommendedName>
        <fullName evidence="1">Calcineurin-like phosphoesterase domain-containing protein</fullName>
    </recommendedName>
</protein>
<dbReference type="Pfam" id="PF00149">
    <property type="entry name" value="Metallophos"/>
    <property type="match status" value="1"/>
</dbReference>
<dbReference type="OrthoDB" id="783096at2759"/>
<dbReference type="Proteomes" id="UP000663193">
    <property type="component" value="Chromosome 16"/>
</dbReference>